<reference evidence="8" key="1">
    <citation type="submission" date="2021-09" db="EMBL/GenBank/DDBJ databases">
        <authorList>
            <consortium name="AG Swart"/>
            <person name="Singh M."/>
            <person name="Singh A."/>
            <person name="Seah K."/>
            <person name="Emmerich C."/>
        </authorList>
    </citation>
    <scope>NUCLEOTIDE SEQUENCE</scope>
    <source>
        <strain evidence="8">ATCC30299</strain>
    </source>
</reference>
<dbReference type="InterPro" id="IPR006083">
    <property type="entry name" value="PRK/URK"/>
</dbReference>
<dbReference type="PRINTS" id="PR00988">
    <property type="entry name" value="URIDINKINASE"/>
</dbReference>
<dbReference type="AlphaFoldDB" id="A0AAU9KDT0"/>
<dbReference type="Gene3D" id="3.40.50.300">
    <property type="entry name" value="P-loop containing nucleotide triphosphate hydrolases"/>
    <property type="match status" value="1"/>
</dbReference>
<dbReference type="NCBIfam" id="NF004018">
    <property type="entry name" value="PRK05480.1"/>
    <property type="match status" value="1"/>
</dbReference>
<dbReference type="GO" id="GO:0005524">
    <property type="term" value="F:ATP binding"/>
    <property type="evidence" value="ECO:0007669"/>
    <property type="project" value="InterPro"/>
</dbReference>
<evidence type="ECO:0000256" key="4">
    <source>
        <dbReference type="ARBA" id="ARBA00022679"/>
    </source>
</evidence>
<evidence type="ECO:0000256" key="1">
    <source>
        <dbReference type="ARBA" id="ARBA00004690"/>
    </source>
</evidence>
<name>A0AAU9KDT0_9CILI</name>
<organism evidence="8 9">
    <name type="scientific">Blepharisma stoltei</name>
    <dbReference type="NCBI Taxonomy" id="1481888"/>
    <lineage>
        <taxon>Eukaryota</taxon>
        <taxon>Sar</taxon>
        <taxon>Alveolata</taxon>
        <taxon>Ciliophora</taxon>
        <taxon>Postciliodesmatophora</taxon>
        <taxon>Heterotrichea</taxon>
        <taxon>Heterotrichida</taxon>
        <taxon>Blepharismidae</taxon>
        <taxon>Blepharisma</taxon>
    </lineage>
</organism>
<comment type="caution">
    <text evidence="8">The sequence shown here is derived from an EMBL/GenBank/DDBJ whole genome shotgun (WGS) entry which is preliminary data.</text>
</comment>
<feature type="domain" description="Phosphoribulokinase/uridine kinase" evidence="7">
    <location>
        <begin position="7"/>
        <end position="192"/>
    </location>
</feature>
<dbReference type="PANTHER" id="PTHR10285">
    <property type="entry name" value="URIDINE KINASE"/>
    <property type="match status" value="1"/>
</dbReference>
<dbReference type="FunFam" id="3.40.50.300:FF:000339">
    <property type="entry name" value="Uridine kinase"/>
    <property type="match status" value="1"/>
</dbReference>
<keyword evidence="5" id="KW-0547">Nucleotide-binding</keyword>
<comment type="pathway">
    <text evidence="2">Pyrimidine metabolism; CTP biosynthesis via salvage pathway; CTP from cytidine: step 1/3.</text>
</comment>
<dbReference type="EMBL" id="CAJZBQ010000062">
    <property type="protein sequence ID" value="CAG9335397.1"/>
    <property type="molecule type" value="Genomic_DNA"/>
</dbReference>
<evidence type="ECO:0000313" key="8">
    <source>
        <dbReference type="EMBL" id="CAG9335397.1"/>
    </source>
</evidence>
<evidence type="ECO:0000313" key="9">
    <source>
        <dbReference type="Proteomes" id="UP001162131"/>
    </source>
</evidence>
<accession>A0AAU9KDT0</accession>
<dbReference type="InterPro" id="IPR027417">
    <property type="entry name" value="P-loop_NTPase"/>
</dbReference>
<dbReference type="SUPFAM" id="SSF52540">
    <property type="entry name" value="P-loop containing nucleoside triphosphate hydrolases"/>
    <property type="match status" value="1"/>
</dbReference>
<dbReference type="GO" id="GO:0008655">
    <property type="term" value="P:pyrimidine-containing compound salvage"/>
    <property type="evidence" value="ECO:0007669"/>
    <property type="project" value="UniProtKB-ARBA"/>
</dbReference>
<protein>
    <recommendedName>
        <fullName evidence="3">uridine/cytidine kinase</fullName>
        <ecNumber evidence="3">2.7.1.48</ecNumber>
    </recommendedName>
</protein>
<dbReference type="EC" id="2.7.1.48" evidence="3"/>
<keyword evidence="4" id="KW-0808">Transferase</keyword>
<evidence type="ECO:0000256" key="6">
    <source>
        <dbReference type="ARBA" id="ARBA00022777"/>
    </source>
</evidence>
<keyword evidence="9" id="KW-1185">Reference proteome</keyword>
<dbReference type="CDD" id="cd02023">
    <property type="entry name" value="UMPK"/>
    <property type="match status" value="1"/>
</dbReference>
<evidence type="ECO:0000259" key="7">
    <source>
        <dbReference type="Pfam" id="PF00485"/>
    </source>
</evidence>
<dbReference type="GO" id="GO:0004849">
    <property type="term" value="F:uridine kinase activity"/>
    <property type="evidence" value="ECO:0007669"/>
    <property type="project" value="UniProtKB-EC"/>
</dbReference>
<dbReference type="InterPro" id="IPR000764">
    <property type="entry name" value="Uridine_kinase-like"/>
</dbReference>
<keyword evidence="6" id="KW-0418">Kinase</keyword>
<evidence type="ECO:0000256" key="3">
    <source>
        <dbReference type="ARBA" id="ARBA00012137"/>
    </source>
</evidence>
<sequence>MASPPIFIGICGGTASGKTTLCNRISEALGAECTVLGMDHFYKGLTEEELPLVHEYNFDHPNALDFDEMYIAVQKLLRREDADIPIYDFKTHGRKAERQIVRSSNLILFEGILAFFDKRLRDLMKLKIFVQTDDDIRLCRRLLRDVAERGRDPDGILNQYFKFVKPSFDEYIRPTMRYADIIVPHGAHNDVAIEFIVMNLKNILNLPKN</sequence>
<evidence type="ECO:0000256" key="5">
    <source>
        <dbReference type="ARBA" id="ARBA00022741"/>
    </source>
</evidence>
<dbReference type="Proteomes" id="UP001162131">
    <property type="component" value="Unassembled WGS sequence"/>
</dbReference>
<evidence type="ECO:0000256" key="2">
    <source>
        <dbReference type="ARBA" id="ARBA00004784"/>
    </source>
</evidence>
<dbReference type="Pfam" id="PF00485">
    <property type="entry name" value="PRK"/>
    <property type="match status" value="1"/>
</dbReference>
<proteinExistence type="predicted"/>
<gene>
    <name evidence="8" type="ORF">BSTOLATCC_MIC63870</name>
</gene>
<comment type="pathway">
    <text evidence="1">Pyrimidine metabolism; UMP biosynthesis via salvage pathway; UMP from uridine: step 1/1.</text>
</comment>